<organism evidence="1">
    <name type="scientific">uncultured Caudovirales phage</name>
    <dbReference type="NCBI Taxonomy" id="2100421"/>
    <lineage>
        <taxon>Viruses</taxon>
        <taxon>Duplodnaviria</taxon>
        <taxon>Heunggongvirae</taxon>
        <taxon>Uroviricota</taxon>
        <taxon>Caudoviricetes</taxon>
        <taxon>Peduoviridae</taxon>
        <taxon>Maltschvirus</taxon>
        <taxon>Maltschvirus maltsch</taxon>
    </lineage>
</organism>
<accession>A0A6J5KY19</accession>
<dbReference type="EMBL" id="LR796187">
    <property type="protein sequence ID" value="CAB4125916.1"/>
    <property type="molecule type" value="Genomic_DNA"/>
</dbReference>
<evidence type="ECO:0000313" key="1">
    <source>
        <dbReference type="EMBL" id="CAB4125916.1"/>
    </source>
</evidence>
<evidence type="ECO:0000313" key="2">
    <source>
        <dbReference type="EMBL" id="CAB5209116.1"/>
    </source>
</evidence>
<sequence length="116" mass="13249">MDERIEKAFAVANYMATLSNQRRIILEEFNQKLVYYSNGGTFNAGPDLINFIKNVLDLGHTTDVPFIDANNFPVVISNVQEFFDNVVSVYFEALNEYSAKFAEIKSKRKIEDIVSL</sequence>
<dbReference type="EMBL" id="LR798231">
    <property type="protein sequence ID" value="CAB5209116.1"/>
    <property type="molecule type" value="Genomic_DNA"/>
</dbReference>
<reference evidence="1" key="1">
    <citation type="submission" date="2020-04" db="EMBL/GenBank/DDBJ databases">
        <authorList>
            <person name="Chiriac C."/>
            <person name="Salcher M."/>
            <person name="Ghai R."/>
            <person name="Kavagutti S V."/>
        </authorList>
    </citation>
    <scope>NUCLEOTIDE SEQUENCE</scope>
</reference>
<gene>
    <name evidence="2" type="ORF">UFOVP181_322</name>
    <name evidence="1" type="ORF">UFOVP57_317</name>
</gene>
<protein>
    <submittedName>
        <fullName evidence="1">Uncharacterized protein</fullName>
    </submittedName>
</protein>
<name>A0A6J5KY19_9CAUD</name>
<proteinExistence type="predicted"/>